<dbReference type="eggNOG" id="ENOG502SBQK">
    <property type="taxonomic scope" value="Eukaryota"/>
</dbReference>
<evidence type="ECO:0000313" key="6">
    <source>
        <dbReference type="Proteomes" id="UP000001876"/>
    </source>
</evidence>
<dbReference type="STRING" id="564608.C1MTB8"/>
<dbReference type="Pfam" id="PF00583">
    <property type="entry name" value="Acetyltransf_1"/>
    <property type="match status" value="1"/>
</dbReference>
<dbReference type="EMBL" id="GG663739">
    <property type="protein sequence ID" value="EEH56915.1"/>
    <property type="molecule type" value="Genomic_DNA"/>
</dbReference>
<reference evidence="5 6" key="1">
    <citation type="journal article" date="2009" name="Science">
        <title>Green evolution and dynamic adaptations revealed by genomes of the marine picoeukaryotes Micromonas.</title>
        <authorList>
            <person name="Worden A.Z."/>
            <person name="Lee J.H."/>
            <person name="Mock T."/>
            <person name="Rouze P."/>
            <person name="Simmons M.P."/>
            <person name="Aerts A.L."/>
            <person name="Allen A.E."/>
            <person name="Cuvelier M.L."/>
            <person name="Derelle E."/>
            <person name="Everett M.V."/>
            <person name="Foulon E."/>
            <person name="Grimwood J."/>
            <person name="Gundlach H."/>
            <person name="Henrissat B."/>
            <person name="Napoli C."/>
            <person name="McDonald S.M."/>
            <person name="Parker M.S."/>
            <person name="Rombauts S."/>
            <person name="Salamov A."/>
            <person name="Von Dassow P."/>
            <person name="Badger J.H."/>
            <person name="Coutinho P.M."/>
            <person name="Demir E."/>
            <person name="Dubchak I."/>
            <person name="Gentemann C."/>
            <person name="Eikrem W."/>
            <person name="Gready J.E."/>
            <person name="John U."/>
            <person name="Lanier W."/>
            <person name="Lindquist E.A."/>
            <person name="Lucas S."/>
            <person name="Mayer K.F."/>
            <person name="Moreau H."/>
            <person name="Not F."/>
            <person name="Otillar R."/>
            <person name="Panaud O."/>
            <person name="Pangilinan J."/>
            <person name="Paulsen I."/>
            <person name="Piegu B."/>
            <person name="Poliakov A."/>
            <person name="Robbens S."/>
            <person name="Schmutz J."/>
            <person name="Toulza E."/>
            <person name="Wyss T."/>
            <person name="Zelensky A."/>
            <person name="Zhou K."/>
            <person name="Armbrust E.V."/>
            <person name="Bhattacharya D."/>
            <person name="Goodenough U.W."/>
            <person name="Van de Peer Y."/>
            <person name="Grigoriev I.V."/>
        </authorList>
    </citation>
    <scope>NUCLEOTIDE SEQUENCE [LARGE SCALE GENOMIC DNA]</scope>
    <source>
        <strain evidence="5 6">CCMP1545</strain>
    </source>
</reference>
<keyword evidence="1" id="KW-0808">Transferase</keyword>
<dbReference type="Gene3D" id="3.40.630.30">
    <property type="match status" value="1"/>
</dbReference>
<dbReference type="InterPro" id="IPR016181">
    <property type="entry name" value="Acyl_CoA_acyltransferase"/>
</dbReference>
<dbReference type="InterPro" id="IPR000182">
    <property type="entry name" value="GNAT_dom"/>
</dbReference>
<dbReference type="PROSITE" id="PS51186">
    <property type="entry name" value="GNAT"/>
    <property type="match status" value="1"/>
</dbReference>
<feature type="compositionally biased region" description="Low complexity" evidence="3">
    <location>
        <begin position="129"/>
        <end position="138"/>
    </location>
</feature>
<feature type="compositionally biased region" description="Basic and acidic residues" evidence="3">
    <location>
        <begin position="258"/>
        <end position="287"/>
    </location>
</feature>
<keyword evidence="2" id="KW-0012">Acyltransferase</keyword>
<protein>
    <submittedName>
        <fullName evidence="5">Predicted protein</fullName>
    </submittedName>
</protein>
<dbReference type="CDD" id="cd04301">
    <property type="entry name" value="NAT_SF"/>
    <property type="match status" value="1"/>
</dbReference>
<dbReference type="Proteomes" id="UP000001876">
    <property type="component" value="Unassembled WGS sequence"/>
</dbReference>
<feature type="domain" description="N-acetyltransferase" evidence="4">
    <location>
        <begin position="67"/>
        <end position="231"/>
    </location>
</feature>
<dbReference type="SUPFAM" id="SSF55729">
    <property type="entry name" value="Acyl-CoA N-acyltransferases (Nat)"/>
    <property type="match status" value="1"/>
</dbReference>
<feature type="compositionally biased region" description="Low complexity" evidence="3">
    <location>
        <begin position="1"/>
        <end position="12"/>
    </location>
</feature>
<evidence type="ECO:0000256" key="1">
    <source>
        <dbReference type="ARBA" id="ARBA00022679"/>
    </source>
</evidence>
<keyword evidence="6" id="KW-1185">Reference proteome</keyword>
<dbReference type="InterPro" id="IPR050680">
    <property type="entry name" value="YpeA/RimI_acetyltransf"/>
</dbReference>
<dbReference type="OrthoDB" id="549104at2759"/>
<dbReference type="KEGG" id="mpp:MICPUCDRAFT_58012"/>
<gene>
    <name evidence="5" type="ORF">MICPUCDRAFT_58012</name>
</gene>
<name>C1MTB8_MICPC</name>
<dbReference type="RefSeq" id="XP_003058460.1">
    <property type="nucleotide sequence ID" value="XM_003058414.1"/>
</dbReference>
<feature type="region of interest" description="Disordered" evidence="3">
    <location>
        <begin position="244"/>
        <end position="305"/>
    </location>
</feature>
<dbReference type="GeneID" id="9683899"/>
<dbReference type="GO" id="GO:0016747">
    <property type="term" value="F:acyltransferase activity, transferring groups other than amino-acyl groups"/>
    <property type="evidence" value="ECO:0007669"/>
    <property type="project" value="InterPro"/>
</dbReference>
<dbReference type="OMA" id="CPARVPL"/>
<dbReference type="PANTHER" id="PTHR43420">
    <property type="entry name" value="ACETYLTRANSFERASE"/>
    <property type="match status" value="1"/>
</dbReference>
<evidence type="ECO:0000313" key="5">
    <source>
        <dbReference type="EMBL" id="EEH56915.1"/>
    </source>
</evidence>
<sequence>MSTAALASTSARTRARRPSRAAAVGRRARRRGVVRAIATAADDAEEEDAVNSSAAAPAEKEEAVVAWVVRAATRDDLDALVATAALSGVSWTASQIEDELENAVARVLVASAPEEDDDLADDADVPRASSSSSSSSSSSFAGLAVAWSVAGETQILEVATAPSRRRRGVATALVRAALDLNPTGEAFLEVRASNDAALALYAALGFARVGARRAYYANPVEDAVLMRRAPPVVSARELTRLMAGLSPAEARKPPPTARGEEEARDPWTPHPQDLPRDRPAFVRRDSGAEGGGGGGFKFRSRISKR</sequence>
<evidence type="ECO:0000259" key="4">
    <source>
        <dbReference type="PROSITE" id="PS51186"/>
    </source>
</evidence>
<evidence type="ECO:0000256" key="3">
    <source>
        <dbReference type="SAM" id="MobiDB-lite"/>
    </source>
</evidence>
<accession>C1MTB8</accession>
<dbReference type="PANTHER" id="PTHR43420:SF44">
    <property type="entry name" value="ACETYLTRANSFERASE YPEA"/>
    <property type="match status" value="1"/>
</dbReference>
<dbReference type="AlphaFoldDB" id="C1MTB8"/>
<evidence type="ECO:0000256" key="2">
    <source>
        <dbReference type="ARBA" id="ARBA00023315"/>
    </source>
</evidence>
<proteinExistence type="predicted"/>
<organism evidence="6">
    <name type="scientific">Micromonas pusilla (strain CCMP1545)</name>
    <name type="common">Picoplanktonic green alga</name>
    <dbReference type="NCBI Taxonomy" id="564608"/>
    <lineage>
        <taxon>Eukaryota</taxon>
        <taxon>Viridiplantae</taxon>
        <taxon>Chlorophyta</taxon>
        <taxon>Mamiellophyceae</taxon>
        <taxon>Mamiellales</taxon>
        <taxon>Mamiellaceae</taxon>
        <taxon>Micromonas</taxon>
    </lineage>
</organism>
<feature type="region of interest" description="Disordered" evidence="3">
    <location>
        <begin position="115"/>
        <end position="138"/>
    </location>
</feature>
<feature type="region of interest" description="Disordered" evidence="3">
    <location>
        <begin position="1"/>
        <end position="27"/>
    </location>
</feature>